<organism evidence="1 2">
    <name type="scientific">Strongylus vulgaris</name>
    <name type="common">Blood worm</name>
    <dbReference type="NCBI Taxonomy" id="40348"/>
    <lineage>
        <taxon>Eukaryota</taxon>
        <taxon>Metazoa</taxon>
        <taxon>Ecdysozoa</taxon>
        <taxon>Nematoda</taxon>
        <taxon>Chromadorea</taxon>
        <taxon>Rhabditida</taxon>
        <taxon>Rhabditina</taxon>
        <taxon>Rhabditomorpha</taxon>
        <taxon>Strongyloidea</taxon>
        <taxon>Strongylidae</taxon>
        <taxon>Strongylus</taxon>
    </lineage>
</organism>
<dbReference type="EMBL" id="UYYB01104523">
    <property type="protein sequence ID" value="VDM79262.1"/>
    <property type="molecule type" value="Genomic_DNA"/>
</dbReference>
<accession>A0A3P7LJ02</accession>
<protein>
    <submittedName>
        <fullName evidence="1">Uncharacterized protein</fullName>
    </submittedName>
</protein>
<keyword evidence="2" id="KW-1185">Reference proteome</keyword>
<sequence>MIYGYIPHVERFMIAAMKARQRLQTSVYLELIKMWLKVEDTALLHCLLDADEEQTSLSTGLDRAKVFIFAYIVMHMHPYGIVQEGESYCMARTVVDHADARKSVERLMKKFERRETLFPPLQLCEKNRLLYYSGAKRANAKAKGFLKAETTGLQLWRSEDNEMLVQRM</sequence>
<proteinExistence type="predicted"/>
<dbReference type="Proteomes" id="UP000270094">
    <property type="component" value="Unassembled WGS sequence"/>
</dbReference>
<gene>
    <name evidence="1" type="ORF">SVUK_LOCUS14260</name>
</gene>
<evidence type="ECO:0000313" key="1">
    <source>
        <dbReference type="EMBL" id="VDM79262.1"/>
    </source>
</evidence>
<dbReference type="AlphaFoldDB" id="A0A3P7LJ02"/>
<reference evidence="1 2" key="1">
    <citation type="submission" date="2018-11" db="EMBL/GenBank/DDBJ databases">
        <authorList>
            <consortium name="Pathogen Informatics"/>
        </authorList>
    </citation>
    <scope>NUCLEOTIDE SEQUENCE [LARGE SCALE GENOMIC DNA]</scope>
</reference>
<name>A0A3P7LJ02_STRVU</name>
<evidence type="ECO:0000313" key="2">
    <source>
        <dbReference type="Proteomes" id="UP000270094"/>
    </source>
</evidence>